<feature type="compositionally biased region" description="Basic and acidic residues" evidence="7">
    <location>
        <begin position="512"/>
        <end position="534"/>
    </location>
</feature>
<dbReference type="GO" id="GO:0003677">
    <property type="term" value="F:DNA binding"/>
    <property type="evidence" value="ECO:0007669"/>
    <property type="project" value="TreeGrafter"/>
</dbReference>
<feature type="region of interest" description="Disordered" evidence="7">
    <location>
        <begin position="1"/>
        <end position="198"/>
    </location>
</feature>
<feature type="compositionally biased region" description="Basic and acidic residues" evidence="7">
    <location>
        <begin position="12"/>
        <end position="27"/>
    </location>
</feature>
<dbReference type="Proteomes" id="UP000574691">
    <property type="component" value="Unassembled WGS sequence"/>
</dbReference>
<dbReference type="Gene3D" id="3.40.50.10190">
    <property type="entry name" value="BRCT domain"/>
    <property type="match status" value="1"/>
</dbReference>
<feature type="compositionally biased region" description="Polar residues" evidence="7">
    <location>
        <begin position="155"/>
        <end position="171"/>
    </location>
</feature>
<dbReference type="GO" id="GO:0061860">
    <property type="term" value="F:DNA clamp unloader activity"/>
    <property type="evidence" value="ECO:0007669"/>
    <property type="project" value="TreeGrafter"/>
</dbReference>
<evidence type="ECO:0000256" key="7">
    <source>
        <dbReference type="SAM" id="MobiDB-lite"/>
    </source>
</evidence>
<gene>
    <name evidence="9" type="primary">Rfc1</name>
    <name evidence="9" type="ORF">BURBIS_R02475</name>
</gene>
<feature type="region of interest" description="Disordered" evidence="7">
    <location>
        <begin position="480"/>
        <end position="534"/>
    </location>
</feature>
<dbReference type="InterPro" id="IPR036420">
    <property type="entry name" value="BRCT_dom_sf"/>
</dbReference>
<keyword evidence="5" id="KW-0067">ATP-binding</keyword>
<keyword evidence="3" id="KW-0235">DNA replication</keyword>
<evidence type="ECO:0000259" key="8">
    <source>
        <dbReference type="PROSITE" id="PS50172"/>
    </source>
</evidence>
<evidence type="ECO:0000313" key="10">
    <source>
        <dbReference type="Proteomes" id="UP000574691"/>
    </source>
</evidence>
<evidence type="ECO:0000256" key="6">
    <source>
        <dbReference type="ARBA" id="ARBA00023242"/>
    </source>
</evidence>
<dbReference type="PROSITE" id="PS50172">
    <property type="entry name" value="BRCT"/>
    <property type="match status" value="1"/>
</dbReference>
<feature type="non-terminal residue" evidence="9">
    <location>
        <position position="1"/>
    </location>
</feature>
<proteinExistence type="inferred from homology"/>
<reference evidence="9 10" key="1">
    <citation type="submission" date="2019-09" db="EMBL/GenBank/DDBJ databases">
        <title>Bird 10,000 Genomes (B10K) Project - Family phase.</title>
        <authorList>
            <person name="Zhang G."/>
        </authorList>
    </citation>
    <scope>NUCLEOTIDE SEQUENCE [LARGE SCALE GENOMIC DNA]</scope>
    <source>
        <strain evidence="9">B10K-DU-001-64</strain>
        <tissue evidence="9">Muscle</tissue>
    </source>
</reference>
<dbReference type="EMBL" id="VYXH01008078">
    <property type="protein sequence ID" value="NWQ93480.1"/>
    <property type="molecule type" value="Genomic_DNA"/>
</dbReference>
<feature type="non-terminal residue" evidence="9">
    <location>
        <position position="618"/>
    </location>
</feature>
<protein>
    <submittedName>
        <fullName evidence="9">RFC1 factor</fullName>
    </submittedName>
</protein>
<evidence type="ECO:0000256" key="3">
    <source>
        <dbReference type="ARBA" id="ARBA00022705"/>
    </source>
</evidence>
<comment type="similarity">
    <text evidence="2">Belongs to the activator 1 large subunit family.</text>
</comment>
<feature type="compositionally biased region" description="Polar residues" evidence="7">
    <location>
        <begin position="243"/>
        <end position="256"/>
    </location>
</feature>
<dbReference type="GO" id="GO:0006260">
    <property type="term" value="P:DNA replication"/>
    <property type="evidence" value="ECO:0007669"/>
    <property type="project" value="UniProtKB-KW"/>
</dbReference>
<dbReference type="PANTHER" id="PTHR23389:SF6">
    <property type="entry name" value="REPLICATION FACTOR C SUBUNIT 1"/>
    <property type="match status" value="1"/>
</dbReference>
<organism evidence="9 10">
    <name type="scientific">Burhinus bistriatus</name>
    <dbReference type="NCBI Taxonomy" id="240201"/>
    <lineage>
        <taxon>Eukaryota</taxon>
        <taxon>Metazoa</taxon>
        <taxon>Chordata</taxon>
        <taxon>Craniata</taxon>
        <taxon>Vertebrata</taxon>
        <taxon>Euteleostomi</taxon>
        <taxon>Archelosauria</taxon>
        <taxon>Archosauria</taxon>
        <taxon>Dinosauria</taxon>
        <taxon>Saurischia</taxon>
        <taxon>Theropoda</taxon>
        <taxon>Coelurosauria</taxon>
        <taxon>Aves</taxon>
        <taxon>Neognathae</taxon>
        <taxon>Neoaves</taxon>
        <taxon>Charadriiformes</taxon>
        <taxon>Burhinidae</taxon>
        <taxon>Burhinus</taxon>
    </lineage>
</organism>
<dbReference type="AlphaFoldDB" id="A0A7K4T6S7"/>
<comment type="caution">
    <text evidence="9">The sequence shown here is derived from an EMBL/GenBank/DDBJ whole genome shotgun (WGS) entry which is preliminary data.</text>
</comment>
<feature type="compositionally biased region" description="Basic and acidic residues" evidence="7">
    <location>
        <begin position="480"/>
        <end position="495"/>
    </location>
</feature>
<dbReference type="FunFam" id="3.40.50.10190:FF:000001">
    <property type="entry name" value="Replication factor C subunit 1"/>
    <property type="match status" value="1"/>
</dbReference>
<dbReference type="Pfam" id="PF00533">
    <property type="entry name" value="BRCT"/>
    <property type="match status" value="1"/>
</dbReference>
<dbReference type="InterPro" id="IPR001357">
    <property type="entry name" value="BRCT_dom"/>
</dbReference>
<dbReference type="GO" id="GO:0005634">
    <property type="term" value="C:nucleus"/>
    <property type="evidence" value="ECO:0007669"/>
    <property type="project" value="UniProtKB-SubCell"/>
</dbReference>
<feature type="compositionally biased region" description="Basic and acidic residues" evidence="7">
    <location>
        <begin position="317"/>
        <end position="346"/>
    </location>
</feature>
<name>A0A7K4T6S7_9CHAR</name>
<comment type="subcellular location">
    <subcellularLocation>
        <location evidence="1">Nucleus</location>
    </subcellularLocation>
</comment>
<keyword evidence="6" id="KW-0539">Nucleus</keyword>
<evidence type="ECO:0000256" key="1">
    <source>
        <dbReference type="ARBA" id="ARBA00004123"/>
    </source>
</evidence>
<keyword evidence="10" id="KW-1185">Reference proteome</keyword>
<evidence type="ECO:0000256" key="5">
    <source>
        <dbReference type="ARBA" id="ARBA00022840"/>
    </source>
</evidence>
<dbReference type="GO" id="GO:0005524">
    <property type="term" value="F:ATP binding"/>
    <property type="evidence" value="ECO:0007669"/>
    <property type="project" value="UniProtKB-KW"/>
</dbReference>
<accession>A0A7K4T6S7</accession>
<evidence type="ECO:0000313" key="9">
    <source>
        <dbReference type="EMBL" id="NWQ93480.1"/>
    </source>
</evidence>
<sequence length="618" mass="69357">IRKFFGVVPPGKRQERESVKKSEKIKNGEGPSSGKKRGKETKVNNSPSEDDSKQKRTSKKKRIIYDSDSEEEVQSVKKSKKSSEKKAATSKLGKVLKQDPVVYISETDEEDEFVSKRISLKPKENGTSAISCPGTPTVKKEDVKPRPKSKPLSPVKQTPTSALDYFGTSSVRRSEKKLVASKRKEPSQSRDSTLDDEAIARQLQLEEDSELERQLHEDEEFAKTLAMLDETPQKKKARKDSGGEQTVLSMKSSPNVTERYKQSERGEAENYTTKQQTKSEHPKGSHLSPQSSDGKIARELTDKTLPLKPSSKLVSLKQKEVAEKERGVQSLVSKEKIASGKEEKTTPKKISPKKTESVSPEDSEKKRTNYQAYRSFLNREGPKALGSKEIPQGAENCLEGLTFVITGVLECIERDEAKSLIERYGGKVTGNVSKKTNYLVMGRDCGQSKCEKASTLGTKVIDEDGLFDLIRTMPGKKSKYELAAETEAKKAESRPKKTPQKAEAGKRNFSPFKREADNKKKSTPEKGDTVKSVKKETTAVRKLTDFKRQTVEKKEAPKPKENLVSEINEDRIERLLWVDKYKPVSLKAIIGQQGEQSCANKLLRWLRNWQKNTLEDGQ</sequence>
<feature type="compositionally biased region" description="Basic and acidic residues" evidence="7">
    <location>
        <begin position="258"/>
        <end position="268"/>
    </location>
</feature>
<dbReference type="SUPFAM" id="SSF52113">
    <property type="entry name" value="BRCT domain"/>
    <property type="match status" value="1"/>
</dbReference>
<evidence type="ECO:0000256" key="4">
    <source>
        <dbReference type="ARBA" id="ARBA00022741"/>
    </source>
</evidence>
<evidence type="ECO:0000256" key="2">
    <source>
        <dbReference type="ARBA" id="ARBA00006116"/>
    </source>
</evidence>
<dbReference type="PANTHER" id="PTHR23389">
    <property type="entry name" value="CHROMOSOME TRANSMISSION FIDELITY FACTOR 18"/>
    <property type="match status" value="1"/>
</dbReference>
<keyword evidence="4" id="KW-0547">Nucleotide-binding</keyword>
<dbReference type="CDD" id="cd17752">
    <property type="entry name" value="BRCT_RFC1"/>
    <property type="match status" value="1"/>
</dbReference>
<feature type="compositionally biased region" description="Low complexity" evidence="7">
    <location>
        <begin position="303"/>
        <end position="316"/>
    </location>
</feature>
<feature type="domain" description="BRCT" evidence="8">
    <location>
        <begin position="393"/>
        <end position="471"/>
    </location>
</feature>
<feature type="region of interest" description="Disordered" evidence="7">
    <location>
        <begin position="225"/>
        <end position="370"/>
    </location>
</feature>
<feature type="compositionally biased region" description="Basic and acidic residues" evidence="7">
    <location>
        <begin position="172"/>
        <end position="188"/>
    </location>
</feature>
<dbReference type="SMART" id="SM00292">
    <property type="entry name" value="BRCT"/>
    <property type="match status" value="1"/>
</dbReference>